<name>A0A101JRX2_9ACTN</name>
<reference evidence="5" key="1">
    <citation type="submission" date="2015-10" db="EMBL/GenBank/DDBJ databases">
        <authorList>
            <person name="Ju K.-S."/>
            <person name="Doroghazi J.R."/>
            <person name="Metcalf W.W."/>
        </authorList>
    </citation>
    <scope>NUCLEOTIDE SEQUENCE [LARGE SCALE GENOMIC DNA]</scope>
    <source>
        <strain evidence="5">NRRL 3151</strain>
    </source>
</reference>
<dbReference type="Pfam" id="PF01262">
    <property type="entry name" value="AlaDh_PNT_C"/>
    <property type="match status" value="1"/>
</dbReference>
<evidence type="ECO:0000313" key="5">
    <source>
        <dbReference type="Proteomes" id="UP000053923"/>
    </source>
</evidence>
<organism evidence="4 5">
    <name type="scientific">Streptomyces regalis</name>
    <dbReference type="NCBI Taxonomy" id="68262"/>
    <lineage>
        <taxon>Bacteria</taxon>
        <taxon>Bacillati</taxon>
        <taxon>Actinomycetota</taxon>
        <taxon>Actinomycetes</taxon>
        <taxon>Kitasatosporales</taxon>
        <taxon>Streptomycetaceae</taxon>
        <taxon>Streptomyces</taxon>
    </lineage>
</organism>
<dbReference type="RefSeq" id="WP_062705217.1">
    <property type="nucleotide sequence ID" value="NZ_LLZG01000243.1"/>
</dbReference>
<protein>
    <submittedName>
        <fullName evidence="4">Alanine dehydrogenase</fullName>
    </submittedName>
</protein>
<dbReference type="GO" id="GO:0006524">
    <property type="term" value="P:alanine catabolic process"/>
    <property type="evidence" value="ECO:0007669"/>
    <property type="project" value="TreeGrafter"/>
</dbReference>
<keyword evidence="1" id="KW-0560">Oxidoreductase</keyword>
<keyword evidence="5" id="KW-1185">Reference proteome</keyword>
<dbReference type="SUPFAM" id="SSF52283">
    <property type="entry name" value="Formate/glycerate dehydrogenase catalytic domain-like"/>
    <property type="match status" value="1"/>
</dbReference>
<dbReference type="EMBL" id="LLZG01000243">
    <property type="protein sequence ID" value="KUL31861.1"/>
    <property type="molecule type" value="Genomic_DNA"/>
</dbReference>
<evidence type="ECO:0000259" key="2">
    <source>
        <dbReference type="SMART" id="SM01002"/>
    </source>
</evidence>
<dbReference type="InterPro" id="IPR036291">
    <property type="entry name" value="NAD(P)-bd_dom_sf"/>
</dbReference>
<dbReference type="PANTHER" id="PTHR42795:SF1">
    <property type="entry name" value="ALANINE DEHYDROGENASE"/>
    <property type="match status" value="1"/>
</dbReference>
<feature type="domain" description="Alanine dehydrogenase/pyridine nucleotide transhydrogenase NAD(H)-binding" evidence="2">
    <location>
        <begin position="147"/>
        <end position="309"/>
    </location>
</feature>
<dbReference type="AlphaFoldDB" id="A0A101JRX2"/>
<dbReference type="GO" id="GO:0047126">
    <property type="term" value="F:N5-(carboxyethyl)ornithine synthase activity"/>
    <property type="evidence" value="ECO:0007669"/>
    <property type="project" value="InterPro"/>
</dbReference>
<evidence type="ECO:0000259" key="3">
    <source>
        <dbReference type="SMART" id="SM01003"/>
    </source>
</evidence>
<dbReference type="SMART" id="SM01002">
    <property type="entry name" value="AlaDh_PNT_C"/>
    <property type="match status" value="1"/>
</dbReference>
<dbReference type="SMART" id="SM01003">
    <property type="entry name" value="AlaDh_PNT_N"/>
    <property type="match status" value="1"/>
</dbReference>
<comment type="caution">
    <text evidence="4">The sequence shown here is derived from an EMBL/GenBank/DDBJ whole genome shotgun (WGS) entry which is preliminary data.</text>
</comment>
<dbReference type="Pfam" id="PF05222">
    <property type="entry name" value="AlaDh_PNT_N"/>
    <property type="match status" value="1"/>
</dbReference>
<dbReference type="Gene3D" id="3.40.50.720">
    <property type="entry name" value="NAD(P)-binding Rossmann-like Domain"/>
    <property type="match status" value="2"/>
</dbReference>
<dbReference type="SUPFAM" id="SSF51735">
    <property type="entry name" value="NAD(P)-binding Rossmann-fold domains"/>
    <property type="match status" value="1"/>
</dbReference>
<dbReference type="Proteomes" id="UP000053923">
    <property type="component" value="Unassembled WGS sequence"/>
</dbReference>
<dbReference type="CDD" id="cd12181">
    <property type="entry name" value="ceo_syn"/>
    <property type="match status" value="1"/>
</dbReference>
<gene>
    <name evidence="4" type="ORF">ADL12_24590</name>
</gene>
<sequence length="402" mass="43744">MSLMSLGVLASSRKENEFRLPLHPAHLDRIAPDVRERIFLEQGYGERFGVADDALGPLVAGLRSREQLLEECDVLLLPKPMHEDIAALRQGQVLWGWPHCVQDERMTQLAIDRQLTLIAWEAMNHWTSTGAFSVHVFHKNNELAGYCSVLHALQLGGLTGSYGRRLRAVVISFGATARGAVTGLGAMGVSDVTVLTQRAAAAVASPMPSVVMSHFEEDENDPSRLQALTPAGPVPLTEYLAGFDIIVNCVRQDTDAPLTFVNAEELARFRPGSFFIDVSCDEGMGFSWARPTTFGDPMPTVGPGCHYYGVDHSPSHLWNSATWEISEALLPYLRKVMSGPAAWDADPTVGKAIEIRDGVVLNPKILSFQHRTAAYPHTPEIPPLALTPVLHAALSSAKSSPA</sequence>
<evidence type="ECO:0000313" key="4">
    <source>
        <dbReference type="EMBL" id="KUL31861.1"/>
    </source>
</evidence>
<feature type="domain" description="Alanine dehydrogenase/pyridine nucleotide transhydrogenase N-terminal" evidence="3">
    <location>
        <begin position="7"/>
        <end position="144"/>
    </location>
</feature>
<dbReference type="OrthoDB" id="5918420at2"/>
<dbReference type="GO" id="GO:0000286">
    <property type="term" value="F:alanine dehydrogenase activity"/>
    <property type="evidence" value="ECO:0007669"/>
    <property type="project" value="TreeGrafter"/>
</dbReference>
<dbReference type="InterPro" id="IPR046951">
    <property type="entry name" value="CEOS"/>
</dbReference>
<dbReference type="GO" id="GO:0005886">
    <property type="term" value="C:plasma membrane"/>
    <property type="evidence" value="ECO:0007669"/>
    <property type="project" value="TreeGrafter"/>
</dbReference>
<dbReference type="PANTHER" id="PTHR42795">
    <property type="entry name" value="ALANINE DEHYDROGENASE"/>
    <property type="match status" value="1"/>
</dbReference>
<dbReference type="InterPro" id="IPR007886">
    <property type="entry name" value="AlaDH/PNT_N"/>
</dbReference>
<evidence type="ECO:0000256" key="1">
    <source>
        <dbReference type="ARBA" id="ARBA00023002"/>
    </source>
</evidence>
<accession>A0A101JRX2</accession>
<proteinExistence type="predicted"/>
<dbReference type="InterPro" id="IPR007698">
    <property type="entry name" value="AlaDH/PNT_NAD(H)-bd"/>
</dbReference>